<evidence type="ECO:0000259" key="2">
    <source>
        <dbReference type="Pfam" id="PF04892"/>
    </source>
</evidence>
<keyword evidence="1" id="KW-1133">Transmembrane helix</keyword>
<organism evidence="3 4">
    <name type="scientific">Paenimyroides aestuarii</name>
    <dbReference type="NCBI Taxonomy" id="2968490"/>
    <lineage>
        <taxon>Bacteria</taxon>
        <taxon>Pseudomonadati</taxon>
        <taxon>Bacteroidota</taxon>
        <taxon>Flavobacteriia</taxon>
        <taxon>Flavobacteriales</taxon>
        <taxon>Flavobacteriaceae</taxon>
        <taxon>Paenimyroides</taxon>
    </lineage>
</organism>
<reference evidence="3 4" key="1">
    <citation type="submission" date="2022-08" db="EMBL/GenBank/DDBJ databases">
        <title>Myroides zhujiangensis sp. nov., a novel bacterium isolated from sediment in the Pearl River Estuary.</title>
        <authorList>
            <person name="Cui L."/>
        </authorList>
    </citation>
    <scope>NUCLEOTIDE SEQUENCE [LARGE SCALE GENOMIC DNA]</scope>
    <source>
        <strain evidence="3 4">SCSIO 72103</strain>
    </source>
</reference>
<keyword evidence="1" id="KW-0812">Transmembrane</keyword>
<proteinExistence type="predicted"/>
<dbReference type="EMBL" id="CP102382">
    <property type="protein sequence ID" value="UUV22795.1"/>
    <property type="molecule type" value="Genomic_DNA"/>
</dbReference>
<protein>
    <submittedName>
        <fullName evidence="3">VanZ family protein</fullName>
    </submittedName>
</protein>
<dbReference type="NCBIfam" id="NF037970">
    <property type="entry name" value="vanZ_1"/>
    <property type="match status" value="1"/>
</dbReference>
<feature type="transmembrane region" description="Helical" evidence="1">
    <location>
        <begin position="6"/>
        <end position="28"/>
    </location>
</feature>
<feature type="domain" description="VanZ-like" evidence="2">
    <location>
        <begin position="28"/>
        <end position="117"/>
    </location>
</feature>
<dbReference type="PANTHER" id="PTHR28008:SF1">
    <property type="entry name" value="DOMAIN PROTEIN, PUTATIVE (AFU_ORTHOLOGUE AFUA_3G10980)-RELATED"/>
    <property type="match status" value="1"/>
</dbReference>
<feature type="transmembrane region" description="Helical" evidence="1">
    <location>
        <begin position="70"/>
        <end position="86"/>
    </location>
</feature>
<evidence type="ECO:0000313" key="4">
    <source>
        <dbReference type="Proteomes" id="UP001317001"/>
    </source>
</evidence>
<feature type="transmembrane region" description="Helical" evidence="1">
    <location>
        <begin position="40"/>
        <end position="58"/>
    </location>
</feature>
<dbReference type="PANTHER" id="PTHR28008">
    <property type="entry name" value="DOMAIN PROTEIN, PUTATIVE (AFU_ORTHOLOGUE AFUA_3G10980)-RELATED"/>
    <property type="match status" value="1"/>
</dbReference>
<dbReference type="InterPro" id="IPR006976">
    <property type="entry name" value="VanZ-like"/>
</dbReference>
<dbReference type="Proteomes" id="UP001317001">
    <property type="component" value="Chromosome"/>
</dbReference>
<accession>A0ABY5NVZ9</accession>
<keyword evidence="4" id="KW-1185">Reference proteome</keyword>
<dbReference type="RefSeq" id="WP_257500705.1">
    <property type="nucleotide sequence ID" value="NZ_CP102382.1"/>
</dbReference>
<feature type="transmembrane region" description="Helical" evidence="1">
    <location>
        <begin position="98"/>
        <end position="118"/>
    </location>
</feature>
<name>A0ABY5NVZ9_9FLAO</name>
<gene>
    <name evidence="3" type="ORF">NPX36_01350</name>
</gene>
<dbReference type="Pfam" id="PF04892">
    <property type="entry name" value="VanZ"/>
    <property type="match status" value="1"/>
</dbReference>
<keyword evidence="1" id="KW-0472">Membrane</keyword>
<evidence type="ECO:0000256" key="1">
    <source>
        <dbReference type="SAM" id="Phobius"/>
    </source>
</evidence>
<evidence type="ECO:0000313" key="3">
    <source>
        <dbReference type="EMBL" id="UUV22795.1"/>
    </source>
</evidence>
<sequence>MHNKKLLAIAWNVLILVFCLINLSNINEVQKIRIPHLDKVVHFVFYTTSSFLWSWALLNKKSSAYPLNRLLIVLGLILFGLMIEFLQDILPTHRSFEWLDVLCNTAGVLFGTTIYWIYTRWKPHNS</sequence>